<name>A0ABZ2A9I6_STRNV</name>
<proteinExistence type="predicted"/>
<sequence length="400" mass="44810">MFEQGEIQLDHPIGPTIDRRHLAGNIGESLVRMTFLKAGVPVISVDQGDDYGTDLLVQVPHEGTNRLSGSFLRIQVKCGKSKYHKSDGSGVFRLSADHRAYYADGPIPSILITVNPDIENMHWGDITEQLRRNPESTAVTAASPFTIETVPQILRIAVKASPGEWVLALSSSTPVARRIAIEGCLLTACDDARVLNALRAHVIRMNIQELSFLATRIREEEKKCGGQQTLMDFERGWGDPLEDLLPAGRSYWVRPPYSEELLQQLIDLFRFSRNELSEIIERNLSSFESGTLLDWNDPLRGGASILDMNPGEHAESLMEIFLDEAMQTNLNSSWPLGESRNVEIYCDGYAPLIFMKALELDSFHVQYSCEQAGFRVMDVIAATHKHDPEIAAAMWDLWNQ</sequence>
<evidence type="ECO:0000313" key="3">
    <source>
        <dbReference type="Proteomes" id="UP001432209"/>
    </source>
</evidence>
<dbReference type="Pfam" id="PF14280">
    <property type="entry name" value="DUF4365"/>
    <property type="match status" value="1"/>
</dbReference>
<dbReference type="InterPro" id="IPR025375">
    <property type="entry name" value="DUF4365"/>
</dbReference>
<evidence type="ECO:0000313" key="2">
    <source>
        <dbReference type="EMBL" id="WUX54083.1"/>
    </source>
</evidence>
<gene>
    <name evidence="2" type="ORF">OG442_22350</name>
</gene>
<organism evidence="2 3">
    <name type="scientific">Streptomyces niveus</name>
    <name type="common">Streptomyces spheroides</name>
    <dbReference type="NCBI Taxonomy" id="193462"/>
    <lineage>
        <taxon>Bacteria</taxon>
        <taxon>Bacillati</taxon>
        <taxon>Actinomycetota</taxon>
        <taxon>Actinomycetes</taxon>
        <taxon>Kitasatosporales</taxon>
        <taxon>Streptomycetaceae</taxon>
        <taxon>Streptomyces</taxon>
    </lineage>
</organism>
<protein>
    <submittedName>
        <fullName evidence="2">DUF4365 domain-containing protein</fullName>
    </submittedName>
</protein>
<dbReference type="RefSeq" id="WP_329077698.1">
    <property type="nucleotide sequence ID" value="NZ_CP109495.1"/>
</dbReference>
<dbReference type="Proteomes" id="UP001432209">
    <property type="component" value="Chromosome"/>
</dbReference>
<feature type="domain" description="DUF4365" evidence="1">
    <location>
        <begin position="26"/>
        <end position="139"/>
    </location>
</feature>
<evidence type="ECO:0000259" key="1">
    <source>
        <dbReference type="Pfam" id="PF14280"/>
    </source>
</evidence>
<reference evidence="2" key="1">
    <citation type="submission" date="2022-10" db="EMBL/GenBank/DDBJ databases">
        <title>The complete genomes of actinobacterial strains from the NBC collection.</title>
        <authorList>
            <person name="Joergensen T.S."/>
            <person name="Alvarez Arevalo M."/>
            <person name="Sterndorff E.B."/>
            <person name="Faurdal D."/>
            <person name="Vuksanovic O."/>
            <person name="Mourched A.-S."/>
            <person name="Charusanti P."/>
            <person name="Shaw S."/>
            <person name="Blin K."/>
            <person name="Weber T."/>
        </authorList>
    </citation>
    <scope>NUCLEOTIDE SEQUENCE</scope>
    <source>
        <strain evidence="2">NBC_01432</strain>
    </source>
</reference>
<keyword evidence="3" id="KW-1185">Reference proteome</keyword>
<dbReference type="EMBL" id="CP109495">
    <property type="protein sequence ID" value="WUX54083.1"/>
    <property type="molecule type" value="Genomic_DNA"/>
</dbReference>
<accession>A0ABZ2A9I6</accession>